<dbReference type="InParanoid" id="A0A1D2VJR6"/>
<name>A0A1D2VJR6_9ASCO</name>
<dbReference type="GeneID" id="30966571"/>
<dbReference type="Proteomes" id="UP000095038">
    <property type="component" value="Unassembled WGS sequence"/>
</dbReference>
<gene>
    <name evidence="1" type="ORF">ASCRUDRAFT_75121</name>
</gene>
<reference evidence="2" key="1">
    <citation type="submission" date="2016-05" db="EMBL/GenBank/DDBJ databases">
        <title>Comparative genomics of biotechnologically important yeasts.</title>
        <authorList>
            <consortium name="DOE Joint Genome Institute"/>
            <person name="Riley R."/>
            <person name="Haridas S."/>
            <person name="Wolfe K.H."/>
            <person name="Lopes M.R."/>
            <person name="Hittinger C.T."/>
            <person name="Goker M."/>
            <person name="Salamov A."/>
            <person name="Wisecaver J."/>
            <person name="Long T.M."/>
            <person name="Aerts A.L."/>
            <person name="Barry K."/>
            <person name="Choi C."/>
            <person name="Clum A."/>
            <person name="Coughlan A.Y."/>
            <person name="Deshpande S."/>
            <person name="Douglass A.P."/>
            <person name="Hanson S.J."/>
            <person name="Klenk H.-P."/>
            <person name="Labutti K."/>
            <person name="Lapidus A."/>
            <person name="Lindquist E."/>
            <person name="Lipzen A."/>
            <person name="Meier-Kolthoff J.P."/>
            <person name="Ohm R.A."/>
            <person name="Otillar R.P."/>
            <person name="Pangilinan J."/>
            <person name="Peng Y."/>
            <person name="Rokas A."/>
            <person name="Rosa C.A."/>
            <person name="Scheuner C."/>
            <person name="Sibirny A.A."/>
            <person name="Slot J.C."/>
            <person name="Stielow J.B."/>
            <person name="Sun H."/>
            <person name="Kurtzman C.P."/>
            <person name="Blackwell M."/>
            <person name="Grigoriev I.V."/>
            <person name="Jeffries T.W."/>
        </authorList>
    </citation>
    <scope>NUCLEOTIDE SEQUENCE [LARGE SCALE GENOMIC DNA]</scope>
    <source>
        <strain evidence="2">DSM 1968</strain>
    </source>
</reference>
<organism evidence="1 2">
    <name type="scientific">Ascoidea rubescens DSM 1968</name>
    <dbReference type="NCBI Taxonomy" id="1344418"/>
    <lineage>
        <taxon>Eukaryota</taxon>
        <taxon>Fungi</taxon>
        <taxon>Dikarya</taxon>
        <taxon>Ascomycota</taxon>
        <taxon>Saccharomycotina</taxon>
        <taxon>Saccharomycetes</taxon>
        <taxon>Ascoideaceae</taxon>
        <taxon>Ascoidea</taxon>
    </lineage>
</organism>
<dbReference type="AlphaFoldDB" id="A0A1D2VJR6"/>
<dbReference type="RefSeq" id="XP_020048159.1">
    <property type="nucleotide sequence ID" value="XM_020192935.1"/>
</dbReference>
<evidence type="ECO:0000313" key="2">
    <source>
        <dbReference type="Proteomes" id="UP000095038"/>
    </source>
</evidence>
<protein>
    <submittedName>
        <fullName evidence="1">Uncharacterized protein</fullName>
    </submittedName>
</protein>
<accession>A0A1D2VJR6</accession>
<sequence>MNIYNDENYYIVSPENSLAKYIYTNNTNSNIDDTTNTTTATNGDNDDDEIYKKQIYYFFYNIYLYLSTLNNSIKFNVNFNSSPIMNFNNLQKKIINLLDLNQLDRLLTKNLNLYNFHIKFSNEFSITNNHVNANNVNNNLIANSLNLNNVYNLQIVPVYYYDDDNHSKAFFSILKNFLKVFDFVFNVWYIKMGLSYLYDTTNLLDYNEIEDFKNINQKNVNYELLKGQIFSNCFNLVTQEFYSQTSYLSYHALLIDRDGTMVNNYRFLYFMKSFYEDQVLPTFNKIEDLYYSSLKDKIIPYFNRFMSVNENSDNPDDMNYIFLLDNKLKIDLGGIL</sequence>
<evidence type="ECO:0000313" key="1">
    <source>
        <dbReference type="EMBL" id="ODV61852.1"/>
    </source>
</evidence>
<keyword evidence="2" id="KW-1185">Reference proteome</keyword>
<dbReference type="EMBL" id="KV454478">
    <property type="protein sequence ID" value="ODV61852.1"/>
    <property type="molecule type" value="Genomic_DNA"/>
</dbReference>
<proteinExistence type="predicted"/>